<comment type="caution">
    <text evidence="6">The sequence shown here is derived from an EMBL/GenBank/DDBJ whole genome shotgun (WGS) entry which is preliminary data.</text>
</comment>
<dbReference type="SUPFAM" id="SSF52540">
    <property type="entry name" value="P-loop containing nucleoside triphosphate hydrolases"/>
    <property type="match status" value="1"/>
</dbReference>
<keyword evidence="3 4" id="KW-0067">ATP-binding</keyword>
<keyword evidence="4 6" id="KW-0347">Helicase</keyword>
<protein>
    <recommendedName>
        <fullName evidence="4">ATP-dependent RNA helicase</fullName>
        <ecNumber evidence="4">3.6.4.13</ecNumber>
    </recommendedName>
</protein>
<dbReference type="GO" id="GO:0016787">
    <property type="term" value="F:hydrolase activity"/>
    <property type="evidence" value="ECO:0007669"/>
    <property type="project" value="UniProtKB-KW"/>
</dbReference>
<organism evidence="6 7">
    <name type="scientific">Reticulomyxa filosa</name>
    <dbReference type="NCBI Taxonomy" id="46433"/>
    <lineage>
        <taxon>Eukaryota</taxon>
        <taxon>Sar</taxon>
        <taxon>Rhizaria</taxon>
        <taxon>Retaria</taxon>
        <taxon>Foraminifera</taxon>
        <taxon>Monothalamids</taxon>
        <taxon>Reticulomyxidae</taxon>
        <taxon>Reticulomyxa</taxon>
    </lineage>
</organism>
<feature type="non-terminal residue" evidence="6">
    <location>
        <position position="1"/>
    </location>
</feature>
<evidence type="ECO:0000256" key="4">
    <source>
        <dbReference type="RuleBase" id="RU365068"/>
    </source>
</evidence>
<dbReference type="OMA" id="HTVCKAF"/>
<keyword evidence="1 4" id="KW-0547">Nucleotide-binding</keyword>
<dbReference type="GO" id="GO:0005524">
    <property type="term" value="F:ATP binding"/>
    <property type="evidence" value="ECO:0007669"/>
    <property type="project" value="UniProtKB-UniRule"/>
</dbReference>
<dbReference type="Pfam" id="PF00270">
    <property type="entry name" value="DEAD"/>
    <property type="match status" value="1"/>
</dbReference>
<accession>X6LPE3</accession>
<dbReference type="Gene3D" id="3.40.50.300">
    <property type="entry name" value="P-loop containing nucleotide triphosphate hydrolases"/>
    <property type="match status" value="1"/>
</dbReference>
<comment type="catalytic activity">
    <reaction evidence="4">
        <text>ATP + H2O = ADP + phosphate + H(+)</text>
        <dbReference type="Rhea" id="RHEA:13065"/>
        <dbReference type="ChEBI" id="CHEBI:15377"/>
        <dbReference type="ChEBI" id="CHEBI:15378"/>
        <dbReference type="ChEBI" id="CHEBI:30616"/>
        <dbReference type="ChEBI" id="CHEBI:43474"/>
        <dbReference type="ChEBI" id="CHEBI:456216"/>
        <dbReference type="EC" id="3.6.4.13"/>
    </reaction>
</comment>
<name>X6LPE3_RETFI</name>
<evidence type="ECO:0000256" key="1">
    <source>
        <dbReference type="ARBA" id="ARBA00022741"/>
    </source>
</evidence>
<evidence type="ECO:0000256" key="3">
    <source>
        <dbReference type="ARBA" id="ARBA00022840"/>
    </source>
</evidence>
<comment type="similarity">
    <text evidence="4">Belongs to the DEAD box helicase family.</text>
</comment>
<keyword evidence="7" id="KW-1185">Reference proteome</keyword>
<comment type="function">
    <text evidence="4">RNA helicase.</text>
</comment>
<dbReference type="GO" id="GO:0003723">
    <property type="term" value="F:RNA binding"/>
    <property type="evidence" value="ECO:0007669"/>
    <property type="project" value="UniProtKB-UniRule"/>
</dbReference>
<dbReference type="InterPro" id="IPR014001">
    <property type="entry name" value="Helicase_ATP-bd"/>
</dbReference>
<gene>
    <name evidence="6" type="ORF">RFI_33619</name>
</gene>
<dbReference type="GO" id="GO:0003724">
    <property type="term" value="F:RNA helicase activity"/>
    <property type="evidence" value="ECO:0007669"/>
    <property type="project" value="UniProtKB-EC"/>
</dbReference>
<dbReference type="EMBL" id="ASPP01032013">
    <property type="protein sequence ID" value="ETO03783.1"/>
    <property type="molecule type" value="Genomic_DNA"/>
</dbReference>
<dbReference type="AlphaFoldDB" id="X6LPE3"/>
<keyword evidence="2 4" id="KW-0378">Hydrolase</keyword>
<dbReference type="OrthoDB" id="10259640at2759"/>
<evidence type="ECO:0000313" key="6">
    <source>
        <dbReference type="EMBL" id="ETO03783.1"/>
    </source>
</evidence>
<dbReference type="EC" id="3.6.4.13" evidence="4"/>
<comment type="domain">
    <text evidence="4">The Q motif is unique to and characteristic of the DEAD box family of RNA helicases and controls ATP binding and hydrolysis.</text>
</comment>
<reference evidence="6 7" key="1">
    <citation type="journal article" date="2013" name="Curr. Biol.">
        <title>The Genome of the Foraminiferan Reticulomyxa filosa.</title>
        <authorList>
            <person name="Glockner G."/>
            <person name="Hulsmann N."/>
            <person name="Schleicher M."/>
            <person name="Noegel A.A."/>
            <person name="Eichinger L."/>
            <person name="Gallinger C."/>
            <person name="Pawlowski J."/>
            <person name="Sierra R."/>
            <person name="Euteneuer U."/>
            <person name="Pillet L."/>
            <person name="Moustafa A."/>
            <person name="Platzer M."/>
            <person name="Groth M."/>
            <person name="Szafranski K."/>
            <person name="Schliwa M."/>
        </authorList>
    </citation>
    <scope>NUCLEOTIDE SEQUENCE [LARGE SCALE GENOMIC DNA]</scope>
</reference>
<sequence>KGENLVGAAKTGSGKTLAFLIPLVDKLTHLRWDCFKNGVGAIVITPTRELAIQIHTVCKAFVSGNPDLKIGLLIGGNPKPSDHKHILDGIDICIATPGRLLDHMMV</sequence>
<dbReference type="InterPro" id="IPR011545">
    <property type="entry name" value="DEAD/DEAH_box_helicase_dom"/>
</dbReference>
<dbReference type="InterPro" id="IPR027417">
    <property type="entry name" value="P-loop_NTPase"/>
</dbReference>
<dbReference type="PROSITE" id="PS51192">
    <property type="entry name" value="HELICASE_ATP_BIND_1"/>
    <property type="match status" value="1"/>
</dbReference>
<feature type="domain" description="Helicase ATP-binding" evidence="5">
    <location>
        <begin position="1"/>
        <end position="106"/>
    </location>
</feature>
<evidence type="ECO:0000256" key="2">
    <source>
        <dbReference type="ARBA" id="ARBA00022801"/>
    </source>
</evidence>
<evidence type="ECO:0000313" key="7">
    <source>
        <dbReference type="Proteomes" id="UP000023152"/>
    </source>
</evidence>
<evidence type="ECO:0000259" key="5">
    <source>
        <dbReference type="PROSITE" id="PS51192"/>
    </source>
</evidence>
<keyword evidence="4" id="KW-0694">RNA-binding</keyword>
<dbReference type="Proteomes" id="UP000023152">
    <property type="component" value="Unassembled WGS sequence"/>
</dbReference>
<dbReference type="PANTHER" id="PTHR24031">
    <property type="entry name" value="RNA HELICASE"/>
    <property type="match status" value="1"/>
</dbReference>
<proteinExistence type="inferred from homology"/>